<proteinExistence type="predicted"/>
<dbReference type="InterPro" id="IPR027417">
    <property type="entry name" value="P-loop_NTPase"/>
</dbReference>
<dbReference type="GO" id="GO:0009236">
    <property type="term" value="P:cobalamin biosynthetic process"/>
    <property type="evidence" value="ECO:0007669"/>
    <property type="project" value="UniProtKB-UniPathway"/>
</dbReference>
<name>A0A829D6Q1_LEPIR</name>
<gene>
    <name evidence="1" type="ORF">LEP1GSC029_0248</name>
</gene>
<accession>A0A829D6Q1</accession>
<dbReference type="SUPFAM" id="SSF52540">
    <property type="entry name" value="P-loop containing nucleoside triphosphate hydrolases"/>
    <property type="match status" value="1"/>
</dbReference>
<reference evidence="1 2" key="1">
    <citation type="submission" date="2013-02" db="EMBL/GenBank/DDBJ databases">
        <authorList>
            <person name="Harkins D.M."/>
            <person name="Durkin A.S."/>
            <person name="Brinkac L.M."/>
            <person name="Haft D.H."/>
            <person name="Selengut J.D."/>
            <person name="Sanka R."/>
            <person name="DePew J."/>
            <person name="Purushe J."/>
            <person name="Whelen A.C."/>
            <person name="Vinetz J.M."/>
            <person name="Sutton G.G."/>
            <person name="Nierman W.C."/>
            <person name="Fouts D.E."/>
        </authorList>
    </citation>
    <scope>NUCLEOTIDE SEQUENCE [LARGE SCALE GENOMIC DNA]</scope>
    <source>
        <strain evidence="1 2">2002000626</strain>
    </source>
</reference>
<evidence type="ECO:0000313" key="1">
    <source>
        <dbReference type="EMBL" id="EMY04001.1"/>
    </source>
</evidence>
<dbReference type="Gene3D" id="3.40.50.300">
    <property type="entry name" value="P-loop containing nucleotide triphosphate hydrolases"/>
    <property type="match status" value="1"/>
</dbReference>
<dbReference type="EMBL" id="AFJL02000154">
    <property type="protein sequence ID" value="EMY04001.1"/>
    <property type="molecule type" value="Genomic_DNA"/>
</dbReference>
<dbReference type="GO" id="GO:0016779">
    <property type="term" value="F:nucleotidyltransferase activity"/>
    <property type="evidence" value="ECO:0007669"/>
    <property type="project" value="UniProtKB-KW"/>
</dbReference>
<keyword evidence="1" id="KW-0418">Kinase</keyword>
<dbReference type="AlphaFoldDB" id="A0A829D6Q1"/>
<dbReference type="GO" id="GO:0016301">
    <property type="term" value="F:kinase activity"/>
    <property type="evidence" value="ECO:0007669"/>
    <property type="project" value="UniProtKB-KW"/>
</dbReference>
<protein>
    <submittedName>
        <fullName evidence="1">Adenosylcobinamide kinase/adenosylcobinamidephosphate guanylyltransferase domain protein</fullName>
    </submittedName>
</protein>
<evidence type="ECO:0000313" key="2">
    <source>
        <dbReference type="Proteomes" id="UP000012329"/>
    </source>
</evidence>
<dbReference type="Proteomes" id="UP000012329">
    <property type="component" value="Unassembled WGS sequence"/>
</dbReference>
<comment type="caution">
    <text evidence="1">The sequence shown here is derived from an EMBL/GenBank/DDBJ whole genome shotgun (WGS) entry which is preliminary data.</text>
</comment>
<organism evidence="1 2">
    <name type="scientific">Leptospira interrogans str. 2002000626</name>
    <dbReference type="NCBI Taxonomy" id="996803"/>
    <lineage>
        <taxon>Bacteria</taxon>
        <taxon>Pseudomonadati</taxon>
        <taxon>Spirochaetota</taxon>
        <taxon>Spirochaetia</taxon>
        <taxon>Leptospirales</taxon>
        <taxon>Leptospiraceae</taxon>
        <taxon>Leptospira</taxon>
    </lineage>
</organism>
<dbReference type="UniPathway" id="UPA00148">
    <property type="reaction ID" value="UER00236"/>
</dbReference>
<keyword evidence="1" id="KW-0808">Transferase</keyword>
<sequence length="37" mass="4000">MITGGCRSGKSRFALELANDIKGKNTLLQLVPPLTKK</sequence>
<keyword evidence="1" id="KW-0548">Nucleotidyltransferase</keyword>